<evidence type="ECO:0000313" key="2">
    <source>
        <dbReference type="Proteomes" id="UP001438112"/>
    </source>
</evidence>
<proteinExistence type="predicted"/>
<name>A0ABP9ZJE0_9LACO</name>
<dbReference type="EMBL" id="BAABVV010000040">
    <property type="protein sequence ID" value="GAA6114923.1"/>
    <property type="molecule type" value="Genomic_DNA"/>
</dbReference>
<gene>
    <name evidence="1" type="ORF">AP20H10_12860</name>
</gene>
<comment type="caution">
    <text evidence="1">The sequence shown here is derived from an EMBL/GenBank/DDBJ whole genome shotgun (WGS) entry which is preliminary data.</text>
</comment>
<dbReference type="Proteomes" id="UP001438112">
    <property type="component" value="Unassembled WGS sequence"/>
</dbReference>
<keyword evidence="2" id="KW-1185">Reference proteome</keyword>
<accession>A0ABP9ZJE0</accession>
<evidence type="ECO:0000313" key="1">
    <source>
        <dbReference type="EMBL" id="GAA6114923.1"/>
    </source>
</evidence>
<reference evidence="1 2" key="1">
    <citation type="submission" date="2024-03" db="EMBL/GenBank/DDBJ databases">
        <title>Inconsistent identification of Apilactobacillus kunkeei-related strains obtained by well-developed overall genome related indices.</title>
        <authorList>
            <person name="Maeno S."/>
            <person name="Endo A."/>
        </authorList>
    </citation>
    <scope>NUCLEOTIDE SEQUENCE [LARGE SCALE GENOMIC DNA]</scope>
    <source>
        <strain evidence="1 2">20H-10</strain>
    </source>
</reference>
<organism evidence="1 2">
    <name type="scientific">Apilactobacillus apinorum</name>
    <dbReference type="NCBI Taxonomy" id="1218495"/>
    <lineage>
        <taxon>Bacteria</taxon>
        <taxon>Bacillati</taxon>
        <taxon>Bacillota</taxon>
        <taxon>Bacilli</taxon>
        <taxon>Lactobacillales</taxon>
        <taxon>Lactobacillaceae</taxon>
        <taxon>Apilactobacillus</taxon>
    </lineage>
</organism>
<sequence length="69" mass="7397">MISLAVGVINDPAKPCIKRLTKRTAKLGANASPNELNTNNNVAINQAFFLPIRLAIQPLSGIKIAMVIK</sequence>
<protein>
    <submittedName>
        <fullName evidence="1">Uncharacterized protein</fullName>
    </submittedName>
</protein>